<evidence type="ECO:0000313" key="3">
    <source>
        <dbReference type="Proteomes" id="UP001180737"/>
    </source>
</evidence>
<gene>
    <name evidence="2" type="ORF">RM704_44910</name>
</gene>
<organism evidence="2 3">
    <name type="scientific">Streptomyces gottesmaniae</name>
    <dbReference type="NCBI Taxonomy" id="3075518"/>
    <lineage>
        <taxon>Bacteria</taxon>
        <taxon>Bacillati</taxon>
        <taxon>Actinomycetota</taxon>
        <taxon>Actinomycetes</taxon>
        <taxon>Kitasatosporales</taxon>
        <taxon>Streptomycetaceae</taxon>
        <taxon>Streptomyces</taxon>
    </lineage>
</organism>
<name>A0ABU2ZE81_9ACTN</name>
<evidence type="ECO:0000313" key="2">
    <source>
        <dbReference type="EMBL" id="MDT0574521.1"/>
    </source>
</evidence>
<keyword evidence="3" id="KW-1185">Reference proteome</keyword>
<dbReference type="Proteomes" id="UP001180737">
    <property type="component" value="Unassembled WGS sequence"/>
</dbReference>
<accession>A0ABU2ZE81</accession>
<dbReference type="EMBL" id="JAVRFJ010000169">
    <property type="protein sequence ID" value="MDT0574521.1"/>
    <property type="molecule type" value="Genomic_DNA"/>
</dbReference>
<sequence>TVERTRQTLEAAAAQVAATLQDSRRAREAAHGPRPQPTPATTPPPRTQQPGTQPAPGRTTGGVT</sequence>
<feature type="compositionally biased region" description="Basic and acidic residues" evidence="1">
    <location>
        <begin position="22"/>
        <end position="31"/>
    </location>
</feature>
<feature type="compositionally biased region" description="Low complexity" evidence="1">
    <location>
        <begin position="48"/>
        <end position="58"/>
    </location>
</feature>
<reference evidence="2" key="1">
    <citation type="submission" date="2024-05" db="EMBL/GenBank/DDBJ databases">
        <title>30 novel species of actinomycetes from the DSMZ collection.</title>
        <authorList>
            <person name="Nouioui I."/>
        </authorList>
    </citation>
    <scope>NUCLEOTIDE SEQUENCE</scope>
    <source>
        <strain evidence="2">DSM 3412</strain>
    </source>
</reference>
<feature type="region of interest" description="Disordered" evidence="1">
    <location>
        <begin position="1"/>
        <end position="64"/>
    </location>
</feature>
<protein>
    <submittedName>
        <fullName evidence="2">Conjugal transfer protein TraA</fullName>
    </submittedName>
</protein>
<feature type="non-terminal residue" evidence="2">
    <location>
        <position position="1"/>
    </location>
</feature>
<evidence type="ECO:0000256" key="1">
    <source>
        <dbReference type="SAM" id="MobiDB-lite"/>
    </source>
</evidence>
<comment type="caution">
    <text evidence="2">The sequence shown here is derived from an EMBL/GenBank/DDBJ whole genome shotgun (WGS) entry which is preliminary data.</text>
</comment>
<proteinExistence type="predicted"/>
<feature type="compositionally biased region" description="Pro residues" evidence="1">
    <location>
        <begin position="34"/>
        <end position="47"/>
    </location>
</feature>